<dbReference type="RefSeq" id="WP_041898351.1">
    <property type="nucleotide sequence ID" value="NZ_CP010086.2"/>
</dbReference>
<evidence type="ECO:0000313" key="4">
    <source>
        <dbReference type="EMBL" id="AJH00533.1"/>
    </source>
</evidence>
<dbReference type="EMBL" id="CP010086">
    <property type="protein sequence ID" value="AJH00533.1"/>
    <property type="molecule type" value="Genomic_DNA"/>
</dbReference>
<dbReference type="InterPro" id="IPR001638">
    <property type="entry name" value="Solute-binding_3/MltF_N"/>
</dbReference>
<name>A0A0B5QR58_CLOBE</name>
<dbReference type="OrthoDB" id="8613538at2"/>
<dbReference type="PANTHER" id="PTHR35936:SF19">
    <property type="entry name" value="AMINO-ACID-BINDING PROTEIN YXEM-RELATED"/>
    <property type="match status" value="1"/>
</dbReference>
<dbReference type="SUPFAM" id="SSF53850">
    <property type="entry name" value="Periplasmic binding protein-like II"/>
    <property type="match status" value="1"/>
</dbReference>
<dbReference type="PROSITE" id="PS51257">
    <property type="entry name" value="PROKAR_LIPOPROTEIN"/>
    <property type="match status" value="1"/>
</dbReference>
<feature type="signal peptide" evidence="2">
    <location>
        <begin position="1"/>
        <end position="22"/>
    </location>
</feature>
<evidence type="ECO:0000256" key="2">
    <source>
        <dbReference type="SAM" id="SignalP"/>
    </source>
</evidence>
<gene>
    <name evidence="4" type="ORF">LF65_03985</name>
</gene>
<dbReference type="STRING" id="1520.LF65_03985"/>
<evidence type="ECO:0000256" key="1">
    <source>
        <dbReference type="ARBA" id="ARBA00022729"/>
    </source>
</evidence>
<dbReference type="KEGG" id="cbei:LF65_03985"/>
<feature type="domain" description="Solute-binding protein family 3/N-terminal" evidence="3">
    <location>
        <begin position="40"/>
        <end position="273"/>
    </location>
</feature>
<organism evidence="4 5">
    <name type="scientific">Clostridium beijerinckii</name>
    <name type="common">Clostridium MP</name>
    <dbReference type="NCBI Taxonomy" id="1520"/>
    <lineage>
        <taxon>Bacteria</taxon>
        <taxon>Bacillati</taxon>
        <taxon>Bacillota</taxon>
        <taxon>Clostridia</taxon>
        <taxon>Eubacteriales</taxon>
        <taxon>Clostridiaceae</taxon>
        <taxon>Clostridium</taxon>
    </lineage>
</organism>
<dbReference type="SMART" id="SM00062">
    <property type="entry name" value="PBPb"/>
    <property type="match status" value="1"/>
</dbReference>
<evidence type="ECO:0000313" key="5">
    <source>
        <dbReference type="Proteomes" id="UP000031866"/>
    </source>
</evidence>
<dbReference type="Pfam" id="PF00497">
    <property type="entry name" value="SBP_bac_3"/>
    <property type="match status" value="1"/>
</dbReference>
<accession>A0A0B5QR58</accession>
<dbReference type="AlphaFoldDB" id="A0A0B5QR58"/>
<dbReference type="Proteomes" id="UP000031866">
    <property type="component" value="Chromosome"/>
</dbReference>
<feature type="chain" id="PRO_5038479399" description="Solute-binding protein family 3/N-terminal domain-containing protein" evidence="2">
    <location>
        <begin position="23"/>
        <end position="276"/>
    </location>
</feature>
<dbReference type="PANTHER" id="PTHR35936">
    <property type="entry name" value="MEMBRANE-BOUND LYTIC MUREIN TRANSGLYCOSYLASE F"/>
    <property type="match status" value="1"/>
</dbReference>
<evidence type="ECO:0000259" key="3">
    <source>
        <dbReference type="SMART" id="SM00062"/>
    </source>
</evidence>
<protein>
    <recommendedName>
        <fullName evidence="3">Solute-binding protein family 3/N-terminal domain-containing protein</fullName>
    </recommendedName>
</protein>
<reference evidence="5" key="1">
    <citation type="submission" date="2014-12" db="EMBL/GenBank/DDBJ databases">
        <title>Genome sequence of Clostridium beijerinckii strain 59B.</title>
        <authorList>
            <person name="Little G.T."/>
            <person name="Minton N.P."/>
        </authorList>
    </citation>
    <scope>NUCLEOTIDE SEQUENCE [LARGE SCALE GENOMIC DNA]</scope>
    <source>
        <strain evidence="5">59B</strain>
    </source>
</reference>
<dbReference type="Gene3D" id="3.40.190.10">
    <property type="entry name" value="Periplasmic binding protein-like II"/>
    <property type="match status" value="2"/>
</dbReference>
<sequence>MKKFTKIMGLITILIISTTLLSCQKQVSNESNQSSEKVKKIVVAVSGSPKPYNYVNESGELDGYEVAILKEIDRRLPDVELEFQKTDFAGLFAGLDSNRYQVVANNMTKKPEREEKYLFGDTSYVKNHTIIAVRENENNIKTIDDLQGKNVPGSSSGNATTLYLEKYNQDHKDKPINIIYTEGDYSATLQDLQNGRFDAYVVAETYVDTASKALNLNFKRLPIANEEEVQQSKAYFMFRKDQEELKKEFDGVLNDLIAEGKLSELSIKYFGKDYSK</sequence>
<keyword evidence="1 2" id="KW-0732">Signal</keyword>
<proteinExistence type="predicted"/>